<accession>A0AAV2GAT6</accession>
<dbReference type="Gene3D" id="3.30.470.20">
    <property type="entry name" value="ATP-grasp fold, B domain"/>
    <property type="match status" value="1"/>
</dbReference>
<dbReference type="Gene3D" id="3.40.50.1760">
    <property type="entry name" value="Glutathione synthase, substrate-binding domain superfamily, eukaryotic"/>
    <property type="match status" value="1"/>
</dbReference>
<dbReference type="GO" id="GO:0005524">
    <property type="term" value="F:ATP binding"/>
    <property type="evidence" value="ECO:0007669"/>
    <property type="project" value="InterPro"/>
</dbReference>
<protein>
    <recommendedName>
        <fullName evidence="3">Glutathione synthase</fullName>
    </recommendedName>
</protein>
<dbReference type="EMBL" id="OZ034821">
    <property type="protein sequence ID" value="CAL1407277.1"/>
    <property type="molecule type" value="Genomic_DNA"/>
</dbReference>
<dbReference type="InterPro" id="IPR005615">
    <property type="entry name" value="Glutathione_synthase"/>
</dbReference>
<evidence type="ECO:0000313" key="1">
    <source>
        <dbReference type="EMBL" id="CAL1407277.1"/>
    </source>
</evidence>
<dbReference type="SUPFAM" id="SSF56059">
    <property type="entry name" value="Glutathione synthetase ATP-binding domain-like"/>
    <property type="match status" value="1"/>
</dbReference>
<organism evidence="1 2">
    <name type="scientific">Linum trigynum</name>
    <dbReference type="NCBI Taxonomy" id="586398"/>
    <lineage>
        <taxon>Eukaryota</taxon>
        <taxon>Viridiplantae</taxon>
        <taxon>Streptophyta</taxon>
        <taxon>Embryophyta</taxon>
        <taxon>Tracheophyta</taxon>
        <taxon>Spermatophyta</taxon>
        <taxon>Magnoliopsida</taxon>
        <taxon>eudicotyledons</taxon>
        <taxon>Gunneridae</taxon>
        <taxon>Pentapetalae</taxon>
        <taxon>rosids</taxon>
        <taxon>fabids</taxon>
        <taxon>Malpighiales</taxon>
        <taxon>Linaceae</taxon>
        <taxon>Linum</taxon>
    </lineage>
</organism>
<dbReference type="Pfam" id="PF03917">
    <property type="entry name" value="GSH_synth_ATP"/>
    <property type="match status" value="1"/>
</dbReference>
<dbReference type="InterPro" id="IPR037013">
    <property type="entry name" value="GSH-S_sub-bd_sf"/>
</dbReference>
<dbReference type="AlphaFoldDB" id="A0AAV2GAT6"/>
<dbReference type="PANTHER" id="PTHR11130:SF0">
    <property type="entry name" value="GLUTATHIONE SYNTHETASE"/>
    <property type="match status" value="1"/>
</dbReference>
<keyword evidence="2" id="KW-1185">Reference proteome</keyword>
<dbReference type="Proteomes" id="UP001497516">
    <property type="component" value="Chromosome 8"/>
</dbReference>
<dbReference type="FunFam" id="3.30.470.20:FF:000092">
    <property type="entry name" value="Glutathione synthetase"/>
    <property type="match status" value="1"/>
</dbReference>
<dbReference type="GO" id="GO:0004363">
    <property type="term" value="F:glutathione synthase activity"/>
    <property type="evidence" value="ECO:0007669"/>
    <property type="project" value="InterPro"/>
</dbReference>
<reference evidence="1 2" key="1">
    <citation type="submission" date="2024-04" db="EMBL/GenBank/DDBJ databases">
        <authorList>
            <person name="Fracassetti M."/>
        </authorList>
    </citation>
    <scope>NUCLEOTIDE SEQUENCE [LARGE SCALE GENOMIC DNA]</scope>
</reference>
<dbReference type="PANTHER" id="PTHR11130">
    <property type="entry name" value="GLUTATHIONE SYNTHETASE"/>
    <property type="match status" value="1"/>
</dbReference>
<dbReference type="GO" id="GO:0043295">
    <property type="term" value="F:glutathione binding"/>
    <property type="evidence" value="ECO:0007669"/>
    <property type="project" value="TreeGrafter"/>
</dbReference>
<dbReference type="GO" id="GO:0005829">
    <property type="term" value="C:cytosol"/>
    <property type="evidence" value="ECO:0007669"/>
    <property type="project" value="TreeGrafter"/>
</dbReference>
<dbReference type="InterPro" id="IPR014042">
    <property type="entry name" value="Glutathione_synthase_a-hlx"/>
</dbReference>
<dbReference type="Gene3D" id="1.10.1080.10">
    <property type="entry name" value="Glutathione Synthetase, Chain A, domain 3"/>
    <property type="match status" value="1"/>
</dbReference>
<gene>
    <name evidence="1" type="ORF">LTRI10_LOCUS46955</name>
</gene>
<dbReference type="NCBIfam" id="TIGR01986">
    <property type="entry name" value="glut_syn_euk"/>
    <property type="match status" value="1"/>
</dbReference>
<evidence type="ECO:0000313" key="2">
    <source>
        <dbReference type="Proteomes" id="UP001497516"/>
    </source>
</evidence>
<sequence length="234" mass="26102">MAEIDKEGEIQPDGTLLVGGHAIAVIYFRAGYAPTDYPSEAEWRARLLMERSSAIKCPSISYHLTGTKKIQQELAKPDVLEKFLDNKEDIAKLRKCFAGLWSLDDADIVDTAIEKPHLFVMKPQREGGGNNIYGDDVREALLRLRKDGKEEQNAAYILMQRIFPTDSATFLVRDGICHKDHAISELGIYGTYLRKKDKVIVNEKSGYLMRTKVSSSNEGGVAAGFAVLDSIYLT</sequence>
<proteinExistence type="predicted"/>
<name>A0AAV2GAT6_9ROSI</name>
<evidence type="ECO:0008006" key="3">
    <source>
        <dbReference type="Google" id="ProtNLM"/>
    </source>
</evidence>